<evidence type="ECO:0000256" key="9">
    <source>
        <dbReference type="ARBA" id="ARBA00044991"/>
    </source>
</evidence>
<dbReference type="PANTHER" id="PTHR46193:SF18">
    <property type="entry name" value="HEXITOL PHOSPHATASE B"/>
    <property type="match status" value="1"/>
</dbReference>
<evidence type="ECO:0000256" key="1">
    <source>
        <dbReference type="ARBA" id="ARBA00006171"/>
    </source>
</evidence>
<dbReference type="InterPro" id="IPR051600">
    <property type="entry name" value="Beta-PGM-like"/>
</dbReference>
<evidence type="ECO:0000256" key="13">
    <source>
        <dbReference type="PIRSR" id="PIRSR610972-4"/>
    </source>
</evidence>
<evidence type="ECO:0000256" key="4">
    <source>
        <dbReference type="ARBA" id="ARBA00022842"/>
    </source>
</evidence>
<dbReference type="CDD" id="cd02598">
    <property type="entry name" value="HAD_BPGM"/>
    <property type="match status" value="1"/>
</dbReference>
<comment type="catalytic activity">
    <reaction evidence="7">
        <text>beta-D-glucose 1-phosphate = beta-D-glucose 6-phosphate</text>
        <dbReference type="Rhea" id="RHEA:20113"/>
        <dbReference type="ChEBI" id="CHEBI:57684"/>
        <dbReference type="ChEBI" id="CHEBI:58247"/>
        <dbReference type="EC" id="5.4.2.6"/>
    </reaction>
</comment>
<dbReference type="InterPro" id="IPR006439">
    <property type="entry name" value="HAD-SF_hydro_IA"/>
</dbReference>
<evidence type="ECO:0000256" key="3">
    <source>
        <dbReference type="ARBA" id="ARBA00022723"/>
    </source>
</evidence>
<feature type="binding site" evidence="12">
    <location>
        <position position="9"/>
    </location>
    <ligand>
        <name>Mg(2+)</name>
        <dbReference type="ChEBI" id="CHEBI:18420"/>
    </ligand>
</feature>
<feature type="binding site" evidence="11">
    <location>
        <position position="52"/>
    </location>
    <ligand>
        <name>substrate</name>
    </ligand>
</feature>
<comment type="cofactor">
    <cofactor evidence="12">
        <name>Mg(2+)</name>
        <dbReference type="ChEBI" id="CHEBI:18420"/>
    </cofactor>
    <text evidence="12">Binds 2 magnesium ions per subunit.</text>
</comment>
<dbReference type="InterPro" id="IPR010976">
    <property type="entry name" value="B-phosphoglucomutase_hydrolase"/>
</dbReference>
<comment type="caution">
    <text evidence="14">The sequence shown here is derived from an EMBL/GenBank/DDBJ whole genome shotgun (WGS) entry which is preliminary data.</text>
</comment>
<dbReference type="InterPro" id="IPR036412">
    <property type="entry name" value="HAD-like_sf"/>
</dbReference>
<keyword evidence="2" id="KW-0597">Phosphoprotein</keyword>
<keyword evidence="3 12" id="KW-0479">Metal-binding</keyword>
<evidence type="ECO:0000256" key="10">
    <source>
        <dbReference type="PIRSR" id="PIRSR610972-1"/>
    </source>
</evidence>
<accession>A0A2J6WYM9</accession>
<dbReference type="SFLD" id="SFLDG01135">
    <property type="entry name" value="C1.5.6:_HAD__Beta-PGM__Phospha"/>
    <property type="match status" value="1"/>
</dbReference>
<feature type="binding site" evidence="12">
    <location>
        <position position="167"/>
    </location>
    <ligand>
        <name>Mg(2+)</name>
        <dbReference type="ChEBI" id="CHEBI:18420"/>
    </ligand>
</feature>
<dbReference type="Pfam" id="PF00702">
    <property type="entry name" value="Hydrolase"/>
    <property type="match status" value="1"/>
</dbReference>
<evidence type="ECO:0000256" key="11">
    <source>
        <dbReference type="PIRSR" id="PIRSR610972-2"/>
    </source>
</evidence>
<evidence type="ECO:0000256" key="5">
    <source>
        <dbReference type="ARBA" id="ARBA00023235"/>
    </source>
</evidence>
<keyword evidence="6" id="KW-0119">Carbohydrate metabolism</keyword>
<dbReference type="GO" id="GO:0000287">
    <property type="term" value="F:magnesium ion binding"/>
    <property type="evidence" value="ECO:0007669"/>
    <property type="project" value="InterPro"/>
</dbReference>
<gene>
    <name evidence="14" type="primary">pgmB</name>
    <name evidence="14" type="ORF">C0184_12920</name>
</gene>
<dbReference type="SUPFAM" id="SSF56784">
    <property type="entry name" value="HAD-like"/>
    <property type="match status" value="1"/>
</dbReference>
<dbReference type="InterPro" id="IPR010972">
    <property type="entry name" value="Beta-PGM"/>
</dbReference>
<dbReference type="NCBIfam" id="TIGR01509">
    <property type="entry name" value="HAD-SF-IA-v3"/>
    <property type="match status" value="1"/>
</dbReference>
<organism evidence="14 15">
    <name type="scientific">Chloroflexus aggregans</name>
    <dbReference type="NCBI Taxonomy" id="152260"/>
    <lineage>
        <taxon>Bacteria</taxon>
        <taxon>Bacillati</taxon>
        <taxon>Chloroflexota</taxon>
        <taxon>Chloroflexia</taxon>
        <taxon>Chloroflexales</taxon>
        <taxon>Chloroflexineae</taxon>
        <taxon>Chloroflexaceae</taxon>
        <taxon>Chloroflexus</taxon>
    </lineage>
</organism>
<dbReference type="AlphaFoldDB" id="A0A2J6WYM9"/>
<evidence type="ECO:0000256" key="12">
    <source>
        <dbReference type="PIRSR" id="PIRSR610972-3"/>
    </source>
</evidence>
<dbReference type="GO" id="GO:0008801">
    <property type="term" value="F:beta-phosphoglucomutase activity"/>
    <property type="evidence" value="ECO:0007669"/>
    <property type="project" value="UniProtKB-EC"/>
</dbReference>
<dbReference type="EC" id="5.4.2.6" evidence="8"/>
<protein>
    <recommendedName>
        <fullName evidence="9">Beta-phosphoglucomutase</fullName>
        <ecNumber evidence="8">5.4.2.6</ecNumber>
    </recommendedName>
</protein>
<evidence type="ECO:0000313" key="15">
    <source>
        <dbReference type="Proteomes" id="UP000243376"/>
    </source>
</evidence>
<dbReference type="InterPro" id="IPR023214">
    <property type="entry name" value="HAD_sf"/>
</dbReference>
<feature type="active site" description="Nucleophile" evidence="10">
    <location>
        <position position="9"/>
    </location>
</feature>
<feature type="site" description="Important for catalytic activity and assists the phosphoryl transfer reaction to Asp8 by balancing charge and orienting the reacting groups" evidence="13">
    <location>
        <position position="112"/>
    </location>
</feature>
<dbReference type="NCBIfam" id="TIGR01990">
    <property type="entry name" value="bPGM"/>
    <property type="match status" value="1"/>
</dbReference>
<dbReference type="PANTHER" id="PTHR46193">
    <property type="entry name" value="6-PHOSPHOGLUCONATE PHOSPHATASE"/>
    <property type="match status" value="1"/>
</dbReference>
<feature type="binding site" evidence="11">
    <location>
        <begin position="9"/>
        <end position="11"/>
    </location>
    <ligand>
        <name>substrate</name>
    </ligand>
</feature>
<dbReference type="EMBL" id="PNIQ01000865">
    <property type="protein sequence ID" value="PMP76380.1"/>
    <property type="molecule type" value="Genomic_DNA"/>
</dbReference>
<sequence>MSIKGFIFDLDGVLTDTAEYHYQAWKRLADELGIPFTREENEALRGIPRRESLLMLLKGRTYPEATLNALMERKNRYYLEYIRAISPRDLLPGARELLHEIRATGLKAALGSASKNAREVIERLGIADLFDAIADGYSVTRQKPAPDLFLHAAALLGLPPTECVVVEDATAGVEAALAGGFTVIGIGPHERVGRAHLVLPSLAGVHLADLLAQLPIPDR</sequence>
<feature type="binding site" evidence="12">
    <location>
        <position position="168"/>
    </location>
    <ligand>
        <name>Mg(2+)</name>
        <dbReference type="ChEBI" id="CHEBI:18420"/>
    </ligand>
</feature>
<feature type="site" description="Important for catalytic activity and assists the phosphoryl transfer reaction to Asp8 by balancing charge and orienting the reacting groups" evidence="13">
    <location>
        <position position="143"/>
    </location>
</feature>
<feature type="binding site" evidence="11">
    <location>
        <begin position="112"/>
        <end position="116"/>
    </location>
    <ligand>
        <name>substrate</name>
    </ligand>
</feature>
<evidence type="ECO:0000256" key="7">
    <source>
        <dbReference type="ARBA" id="ARBA00044926"/>
    </source>
</evidence>
<dbReference type="GO" id="GO:0005975">
    <property type="term" value="P:carbohydrate metabolic process"/>
    <property type="evidence" value="ECO:0007669"/>
    <property type="project" value="InterPro"/>
</dbReference>
<feature type="binding site" evidence="11">
    <location>
        <position position="74"/>
    </location>
    <ligand>
        <name>substrate</name>
    </ligand>
</feature>
<keyword evidence="4 12" id="KW-0460">Magnesium</keyword>
<dbReference type="NCBIfam" id="TIGR02009">
    <property type="entry name" value="PGMB-YQAB-SF"/>
    <property type="match status" value="1"/>
</dbReference>
<dbReference type="Proteomes" id="UP000243376">
    <property type="component" value="Unassembled WGS sequence"/>
</dbReference>
<proteinExistence type="inferred from homology"/>
<keyword evidence="5" id="KW-0413">Isomerase</keyword>
<feature type="binding site" evidence="11">
    <location>
        <begin position="44"/>
        <end position="49"/>
    </location>
    <ligand>
        <name>substrate</name>
    </ligand>
</feature>
<feature type="binding site" evidence="11">
    <location>
        <position position="143"/>
    </location>
    <ligand>
        <name>substrate</name>
    </ligand>
</feature>
<dbReference type="InterPro" id="IPR023198">
    <property type="entry name" value="PGP-like_dom2"/>
</dbReference>
<evidence type="ECO:0000256" key="8">
    <source>
        <dbReference type="ARBA" id="ARBA00044968"/>
    </source>
</evidence>
<dbReference type="SFLD" id="SFLDG01129">
    <property type="entry name" value="C1.5:_HAD__Beta-PGM__Phosphata"/>
    <property type="match status" value="1"/>
</dbReference>
<evidence type="ECO:0000256" key="2">
    <source>
        <dbReference type="ARBA" id="ARBA00022553"/>
    </source>
</evidence>
<dbReference type="Gene3D" id="1.10.150.240">
    <property type="entry name" value="Putative phosphatase, domain 2"/>
    <property type="match status" value="1"/>
</dbReference>
<evidence type="ECO:0000256" key="6">
    <source>
        <dbReference type="ARBA" id="ARBA00023277"/>
    </source>
</evidence>
<reference evidence="14 15" key="1">
    <citation type="submission" date="2018-01" db="EMBL/GenBank/DDBJ databases">
        <title>Metagenomic assembled genomes from two thermal pools in the Uzon Caldera, Kamchatka, Russia.</title>
        <authorList>
            <person name="Wilkins L."/>
            <person name="Ettinger C."/>
        </authorList>
    </citation>
    <scope>NUCLEOTIDE SEQUENCE [LARGE SCALE GENOMIC DNA]</scope>
    <source>
        <strain evidence="14">ZAV-02</strain>
    </source>
</reference>
<name>A0A2J6WYM9_9CHLR</name>
<evidence type="ECO:0000313" key="14">
    <source>
        <dbReference type="EMBL" id="PMP76380.1"/>
    </source>
</evidence>
<comment type="similarity">
    <text evidence="1">Belongs to the HAD-like hydrolase superfamily. CbbY/CbbZ/Gph/YieH family.</text>
</comment>
<feature type="active site" description="Proton donor/acceptor" evidence="10">
    <location>
        <position position="11"/>
    </location>
</feature>
<dbReference type="Gene3D" id="3.40.50.1000">
    <property type="entry name" value="HAD superfamily/HAD-like"/>
    <property type="match status" value="1"/>
</dbReference>
<feature type="binding site" evidence="12">
    <location>
        <position position="11"/>
    </location>
    <ligand>
        <name>Mg(2+)</name>
        <dbReference type="ChEBI" id="CHEBI:18420"/>
    </ligand>
</feature>
<dbReference type="SFLD" id="SFLDS00003">
    <property type="entry name" value="Haloacid_Dehalogenase"/>
    <property type="match status" value="1"/>
</dbReference>
<feature type="binding site" evidence="11">
    <location>
        <position position="25"/>
    </location>
    <ligand>
        <name>substrate</name>
    </ligand>
</feature>